<reference evidence="4" key="1">
    <citation type="submission" date="2021-02" db="EMBL/GenBank/DDBJ databases">
        <authorList>
            <person name="Nowell W R."/>
        </authorList>
    </citation>
    <scope>NUCLEOTIDE SEQUENCE</scope>
</reference>
<evidence type="ECO:0000313" key="6">
    <source>
        <dbReference type="EMBL" id="CAF4818638.1"/>
    </source>
</evidence>
<evidence type="ECO:0000313" key="7">
    <source>
        <dbReference type="Proteomes" id="UP000681720"/>
    </source>
</evidence>
<organism evidence="4 7">
    <name type="scientific">Rotaria magnacalcarata</name>
    <dbReference type="NCBI Taxonomy" id="392030"/>
    <lineage>
        <taxon>Eukaryota</taxon>
        <taxon>Metazoa</taxon>
        <taxon>Spiralia</taxon>
        <taxon>Gnathifera</taxon>
        <taxon>Rotifera</taxon>
        <taxon>Eurotatoria</taxon>
        <taxon>Bdelloidea</taxon>
        <taxon>Philodinida</taxon>
        <taxon>Philodinidae</taxon>
        <taxon>Rotaria</taxon>
    </lineage>
</organism>
<feature type="domain" description="Protein kinase" evidence="3">
    <location>
        <begin position="1"/>
        <end position="41"/>
    </location>
</feature>
<gene>
    <name evidence="5" type="ORF">BYL167_LOCUS43054</name>
    <name evidence="6" type="ORF">BYL167_LOCUS48892</name>
    <name evidence="4" type="ORF">GIL414_LOCUS39501</name>
</gene>
<dbReference type="AlphaFoldDB" id="A0A8S2ZD48"/>
<dbReference type="Proteomes" id="UP000681720">
    <property type="component" value="Unassembled WGS sequence"/>
</dbReference>
<dbReference type="EMBL" id="CAJOBJ010107110">
    <property type="protein sequence ID" value="CAF4614426.1"/>
    <property type="molecule type" value="Genomic_DNA"/>
</dbReference>
<evidence type="ECO:0000313" key="5">
    <source>
        <dbReference type="EMBL" id="CAF4673314.1"/>
    </source>
</evidence>
<feature type="non-terminal residue" evidence="4">
    <location>
        <position position="1"/>
    </location>
</feature>
<accession>A0A8S2ZD48</accession>
<dbReference type="InterPro" id="IPR008271">
    <property type="entry name" value="Ser/Thr_kinase_AS"/>
</dbReference>
<keyword evidence="1" id="KW-0547">Nucleotide-binding</keyword>
<dbReference type="PROSITE" id="PS50011">
    <property type="entry name" value="PROTEIN_KINASE_DOM"/>
    <property type="match status" value="1"/>
</dbReference>
<dbReference type="Pfam" id="PF00069">
    <property type="entry name" value="Pkinase"/>
    <property type="match status" value="1"/>
</dbReference>
<dbReference type="InterPro" id="IPR050117">
    <property type="entry name" value="MAPK"/>
</dbReference>
<protein>
    <recommendedName>
        <fullName evidence="3">Protein kinase domain-containing protein</fullName>
    </recommendedName>
</protein>
<evidence type="ECO:0000256" key="2">
    <source>
        <dbReference type="ARBA" id="ARBA00022840"/>
    </source>
</evidence>
<evidence type="ECO:0000256" key="1">
    <source>
        <dbReference type="ARBA" id="ARBA00022741"/>
    </source>
</evidence>
<dbReference type="InterPro" id="IPR000719">
    <property type="entry name" value="Prot_kinase_dom"/>
</dbReference>
<sequence>MKYLHSANVIHRDMKPSNVLLNQQCRAKICDFGLARSLNHV</sequence>
<dbReference type="SUPFAM" id="SSF56112">
    <property type="entry name" value="Protein kinase-like (PK-like)"/>
    <property type="match status" value="1"/>
</dbReference>
<dbReference type="PROSITE" id="PS00108">
    <property type="entry name" value="PROTEIN_KINASE_ST"/>
    <property type="match status" value="1"/>
</dbReference>
<proteinExistence type="predicted"/>
<dbReference type="GO" id="GO:0004672">
    <property type="term" value="F:protein kinase activity"/>
    <property type="evidence" value="ECO:0007669"/>
    <property type="project" value="InterPro"/>
</dbReference>
<evidence type="ECO:0000313" key="4">
    <source>
        <dbReference type="EMBL" id="CAF4614426.1"/>
    </source>
</evidence>
<keyword evidence="2" id="KW-0067">ATP-binding</keyword>
<comment type="caution">
    <text evidence="4">The sequence shown here is derived from an EMBL/GenBank/DDBJ whole genome shotgun (WGS) entry which is preliminary data.</text>
</comment>
<dbReference type="PANTHER" id="PTHR24055">
    <property type="entry name" value="MITOGEN-ACTIVATED PROTEIN KINASE"/>
    <property type="match status" value="1"/>
</dbReference>
<dbReference type="Gene3D" id="1.10.510.10">
    <property type="entry name" value="Transferase(Phosphotransferase) domain 1"/>
    <property type="match status" value="1"/>
</dbReference>
<evidence type="ECO:0000259" key="3">
    <source>
        <dbReference type="PROSITE" id="PS50011"/>
    </source>
</evidence>
<dbReference type="EMBL" id="CAJOBH010113410">
    <property type="protein sequence ID" value="CAF4673314.1"/>
    <property type="molecule type" value="Genomic_DNA"/>
</dbReference>
<name>A0A8S2ZD48_9BILA</name>
<dbReference type="Proteomes" id="UP000681967">
    <property type="component" value="Unassembled WGS sequence"/>
</dbReference>
<dbReference type="InterPro" id="IPR011009">
    <property type="entry name" value="Kinase-like_dom_sf"/>
</dbReference>
<dbReference type="GO" id="GO:0005524">
    <property type="term" value="F:ATP binding"/>
    <property type="evidence" value="ECO:0007669"/>
    <property type="project" value="UniProtKB-KW"/>
</dbReference>
<dbReference type="EMBL" id="CAJOBH010144140">
    <property type="protein sequence ID" value="CAF4818638.1"/>
    <property type="molecule type" value="Genomic_DNA"/>
</dbReference>